<dbReference type="PROSITE" id="PS51293">
    <property type="entry name" value="SANT"/>
    <property type="match status" value="1"/>
</dbReference>
<dbReference type="InterPro" id="IPR001005">
    <property type="entry name" value="SANT/Myb"/>
</dbReference>
<feature type="compositionally biased region" description="Polar residues" evidence="2">
    <location>
        <begin position="1261"/>
        <end position="1271"/>
    </location>
</feature>
<reference evidence="4 5" key="1">
    <citation type="submission" date="2017-06" db="EMBL/GenBank/DDBJ databases">
        <title>Ant-infecting Ophiocordyceps genomes reveal a high diversity of potential behavioral manipulation genes and a possible major role for enterotoxins.</title>
        <authorList>
            <person name="De Bekker C."/>
            <person name="Evans H.C."/>
            <person name="Brachmann A."/>
            <person name="Hughes D.P."/>
        </authorList>
    </citation>
    <scope>NUCLEOTIDE SEQUENCE [LARGE SCALE GENOMIC DNA]</scope>
    <source>
        <strain evidence="4 5">1348a</strain>
    </source>
</reference>
<feature type="compositionally biased region" description="Low complexity" evidence="2">
    <location>
        <begin position="208"/>
        <end position="221"/>
    </location>
</feature>
<dbReference type="PANTHER" id="PTHR13992">
    <property type="entry name" value="NUCLEAR RECEPTOR CO-REPRESSOR RELATED NCOR"/>
    <property type="match status" value="1"/>
</dbReference>
<feature type="compositionally biased region" description="Polar residues" evidence="2">
    <location>
        <begin position="67"/>
        <end position="79"/>
    </location>
</feature>
<keyword evidence="1" id="KW-0175">Coiled coil</keyword>
<feature type="compositionally biased region" description="Basic and acidic residues" evidence="2">
    <location>
        <begin position="458"/>
        <end position="480"/>
    </location>
</feature>
<feature type="compositionally biased region" description="Basic residues" evidence="2">
    <location>
        <begin position="1047"/>
        <end position="1063"/>
    </location>
</feature>
<feature type="compositionally biased region" description="Polar residues" evidence="2">
    <location>
        <begin position="349"/>
        <end position="373"/>
    </location>
</feature>
<dbReference type="InterPro" id="IPR009057">
    <property type="entry name" value="Homeodomain-like_sf"/>
</dbReference>
<dbReference type="PANTHER" id="PTHR13992:SF39">
    <property type="entry name" value="SMRTER, ISOFORM G"/>
    <property type="match status" value="1"/>
</dbReference>
<dbReference type="GO" id="GO:0006357">
    <property type="term" value="P:regulation of transcription by RNA polymerase II"/>
    <property type="evidence" value="ECO:0007669"/>
    <property type="project" value="TreeGrafter"/>
</dbReference>
<keyword evidence="5" id="KW-1185">Reference proteome</keyword>
<feature type="compositionally biased region" description="Low complexity" evidence="2">
    <location>
        <begin position="1157"/>
        <end position="1182"/>
    </location>
</feature>
<feature type="region of interest" description="Disordered" evidence="2">
    <location>
        <begin position="891"/>
        <end position="920"/>
    </location>
</feature>
<feature type="compositionally biased region" description="Basic and acidic residues" evidence="2">
    <location>
        <begin position="241"/>
        <end position="316"/>
    </location>
</feature>
<dbReference type="Proteomes" id="UP000224854">
    <property type="component" value="Unassembled WGS sequence"/>
</dbReference>
<evidence type="ECO:0000259" key="3">
    <source>
        <dbReference type="PROSITE" id="PS51293"/>
    </source>
</evidence>
<sequence length="1355" mass="150315">MPPHETAWSRLHAECRAIASHPTFITRASRYSRYEPDRRSRSPRDRSVDRFDRSSQYDGDRRRSSAETRSGSLGFQANRDSFGDPLRREPPRGPKALEPPSGPRGGSFSADFRGGRARGRGRAWSARDDSRDRGRERDIDYRDRYRDDRSRERDRDRDRDRDWRDSRDFRSRRSPPARPRSPLRDFRDRDREALSTTDADRARRGSRDAGPPSAGSASSDPQFGAPPLGRGSGFMRGRARGGRDDWSSADRGRGRSSYDDRGDRYPRSRSQEGRWIRERDDRDRGDRYPEIELRRDSRDDRDRGERDLIRPKKDGRPSISHDLIPHVREVSPPPVAPSAPAFGTVPSRVASSGDGSASGRHATTASLNSNDRPTSAGHDSAHISATGPTRNSLREQAPVPVGPRVQQQRPSSKQWINPNLRKTPNSPQMSRPQPFSQNHTASVRRRDSLVEQQSVDNARPRSSDAKSDARTSETEDRDQSRYSAEPGEILARSDSDSRMDDEDLRARSHTPVAPSAVSQTSNGIVSRAPFDDEKPASAVPPPSKRKQNMMPRVHVLRFSVPPRTLPSAQDSESDDDDMADYFDMEIQKTEAELSKLPDSKFPQQLISHYAAMSHGAMALIVSQAEGLTNMLGSMAESSRVTCNASDISEQDKPESKTEQQAAEVKAVSTLPDADAQMEDSFPNSKEPPQGDAQATNSIVTSTDDVHTDAMDIDEAPTEAPATAEPVEALQTSTAPASLSPCPSAVVKEEEVTGAAQDVLQDSSLPQAPPEPQTQPGISLEAHEDDDETESEGGSTYMKVETVRQFMKTPPVDSLPPFDMECWTTGKEMLAAFESDAQVDEFVGRHLRHVCLEEIEQQSAARSTYATKYTNYLRFTMSDDPAAAKSREKFSVSTQAADGAGALTPDSRPEGRGTGRRFATERDLERVLQASMREDEERKERELRAQKEKYRSDKEAVIPDMVWSAEQGAKAQFIDRSGFTPPDKLVSAWQVLPPVNNFTEQEADLFEKRYLELPKQWGKIAEEVPNRDFGTCIQYYYLRKKELNLKEKLKKQPKRRKKGGRGKQRSSALVSELGNGEQEGEEAQVQETGDNGERRRPRRAAAPTWGFEQPVTDSENVTPAGTPGRRGASSACKGEQPEKVDGRKGRRKTAKDKEAKAAKANQALAAAPTPPATGRGRSRSSSRAPNSEFHTLAPPDAGRMPVTMEQPQPVVPPAVQQGFLPSQHPTAVHGERSKPLAVSSMSDVMAAPSLRPEPPPPPPQPSMSTLNLTQAQPERKPPAPASSYWSVAETTDFPLLLRAFGSDWPSIANHMGSKTAVMVKNYFVRQKDRENADWDTIVQEADSKRARGEKCPDPPL</sequence>
<feature type="compositionally biased region" description="Polar residues" evidence="2">
    <location>
        <begin position="405"/>
        <end position="441"/>
    </location>
</feature>
<feature type="compositionally biased region" description="Basic and acidic residues" evidence="2">
    <location>
        <begin position="182"/>
        <end position="207"/>
    </location>
</feature>
<dbReference type="OrthoDB" id="10258692at2759"/>
<feature type="region of interest" description="Disordered" evidence="2">
    <location>
        <begin position="1046"/>
        <end position="1283"/>
    </location>
</feature>
<dbReference type="Gene3D" id="1.10.10.60">
    <property type="entry name" value="Homeodomain-like"/>
    <property type="match status" value="1"/>
</dbReference>
<dbReference type="Pfam" id="PF00249">
    <property type="entry name" value="Myb_DNA-binding"/>
    <property type="match status" value="1"/>
</dbReference>
<dbReference type="InterPro" id="IPR017884">
    <property type="entry name" value="SANT_dom"/>
</dbReference>
<gene>
    <name evidence="4" type="ORF">CDD82_3512</name>
</gene>
<feature type="compositionally biased region" description="Basic and acidic residues" evidence="2">
    <location>
        <begin position="906"/>
        <end position="920"/>
    </location>
</feature>
<feature type="compositionally biased region" description="Low complexity" evidence="2">
    <location>
        <begin position="717"/>
        <end position="728"/>
    </location>
</feature>
<dbReference type="Gene3D" id="1.20.58.1880">
    <property type="match status" value="1"/>
</dbReference>
<feature type="region of interest" description="Disordered" evidence="2">
    <location>
        <begin position="25"/>
        <end position="551"/>
    </location>
</feature>
<name>A0A2C5ZTB9_9HYPO</name>
<feature type="coiled-coil region" evidence="1">
    <location>
        <begin position="928"/>
        <end position="955"/>
    </location>
</feature>
<evidence type="ECO:0000256" key="2">
    <source>
        <dbReference type="SAM" id="MobiDB-lite"/>
    </source>
</evidence>
<feature type="compositionally biased region" description="Polar residues" evidence="2">
    <location>
        <begin position="692"/>
        <end position="702"/>
    </location>
</feature>
<dbReference type="SMART" id="SM00717">
    <property type="entry name" value="SANT"/>
    <property type="match status" value="2"/>
</dbReference>
<dbReference type="GO" id="GO:0034967">
    <property type="term" value="C:Set3 complex"/>
    <property type="evidence" value="ECO:0007669"/>
    <property type="project" value="TreeGrafter"/>
</dbReference>
<feature type="domain" description="SANT" evidence="3">
    <location>
        <begin position="992"/>
        <end position="1043"/>
    </location>
</feature>
<protein>
    <recommendedName>
        <fullName evidence="3">SANT domain-containing protein</fullName>
    </recommendedName>
</protein>
<evidence type="ECO:0000256" key="1">
    <source>
        <dbReference type="SAM" id="Coils"/>
    </source>
</evidence>
<comment type="caution">
    <text evidence="4">The sequence shown here is derived from an EMBL/GenBank/DDBJ whole genome shotgun (WGS) entry which is preliminary data.</text>
</comment>
<feature type="compositionally biased region" description="Basic and acidic residues" evidence="2">
    <location>
        <begin position="125"/>
        <end position="171"/>
    </location>
</feature>
<feature type="region of interest" description="Disordered" evidence="2">
    <location>
        <begin position="636"/>
        <end position="793"/>
    </location>
</feature>
<dbReference type="EMBL" id="NJEU01000027">
    <property type="protein sequence ID" value="PHH83102.1"/>
    <property type="molecule type" value="Genomic_DNA"/>
</dbReference>
<dbReference type="SUPFAM" id="SSF46689">
    <property type="entry name" value="Homeodomain-like"/>
    <property type="match status" value="2"/>
</dbReference>
<evidence type="ECO:0000313" key="4">
    <source>
        <dbReference type="EMBL" id="PHH83102.1"/>
    </source>
</evidence>
<organism evidence="4 5">
    <name type="scientific">Ophiocordyceps australis</name>
    <dbReference type="NCBI Taxonomy" id="1399860"/>
    <lineage>
        <taxon>Eukaryota</taxon>
        <taxon>Fungi</taxon>
        <taxon>Dikarya</taxon>
        <taxon>Ascomycota</taxon>
        <taxon>Pezizomycotina</taxon>
        <taxon>Sordariomycetes</taxon>
        <taxon>Hypocreomycetidae</taxon>
        <taxon>Hypocreales</taxon>
        <taxon>Ophiocordycipitaceae</taxon>
        <taxon>Ophiocordyceps</taxon>
    </lineage>
</organism>
<proteinExistence type="predicted"/>
<feature type="compositionally biased region" description="Pro residues" evidence="2">
    <location>
        <begin position="1250"/>
        <end position="1260"/>
    </location>
</feature>
<feature type="compositionally biased region" description="Basic and acidic residues" evidence="2">
    <location>
        <begin position="81"/>
        <end position="92"/>
    </location>
</feature>
<feature type="compositionally biased region" description="Polar residues" evidence="2">
    <location>
        <begin position="636"/>
        <end position="647"/>
    </location>
</feature>
<dbReference type="InterPro" id="IPR051571">
    <property type="entry name" value="N-CoR_corepressor"/>
</dbReference>
<evidence type="ECO:0000313" key="5">
    <source>
        <dbReference type="Proteomes" id="UP000224854"/>
    </source>
</evidence>
<dbReference type="CDD" id="cd00167">
    <property type="entry name" value="SANT"/>
    <property type="match status" value="2"/>
</dbReference>
<accession>A0A2C5ZTB9</accession>
<feature type="compositionally biased region" description="Basic and acidic residues" evidence="2">
    <location>
        <begin position="32"/>
        <end position="66"/>
    </location>
</feature>